<dbReference type="RefSeq" id="WP_190473739.1">
    <property type="nucleotide sequence ID" value="NZ_JACJPW010000121.1"/>
</dbReference>
<sequence>MFLKSKQNGTLIQIENLESLINPNENQITGRDQAGQEEQGPASYQKEELIFPSGEQLPRCWLDANYPKA</sequence>
<reference evidence="2" key="1">
    <citation type="journal article" date="2015" name="ISME J.">
        <title>Draft Genome Sequence of Streptomyces incarnatus NRRL8089, which Produces the Nucleoside Antibiotic Sinefungin.</title>
        <authorList>
            <person name="Oshima K."/>
            <person name="Hattori M."/>
            <person name="Shimizu H."/>
            <person name="Fukuda K."/>
            <person name="Nemoto M."/>
            <person name="Inagaki K."/>
            <person name="Tamura T."/>
        </authorList>
    </citation>
    <scope>NUCLEOTIDE SEQUENCE</scope>
    <source>
        <strain evidence="2">FACHB-1375</strain>
    </source>
</reference>
<evidence type="ECO:0000313" key="3">
    <source>
        <dbReference type="Proteomes" id="UP000641646"/>
    </source>
</evidence>
<comment type="caution">
    <text evidence="2">The sequence shown here is derived from an EMBL/GenBank/DDBJ whole genome shotgun (WGS) entry which is preliminary data.</text>
</comment>
<evidence type="ECO:0000256" key="1">
    <source>
        <dbReference type="SAM" id="MobiDB-lite"/>
    </source>
</evidence>
<feature type="region of interest" description="Disordered" evidence="1">
    <location>
        <begin position="22"/>
        <end position="44"/>
    </location>
</feature>
<protein>
    <submittedName>
        <fullName evidence="2">Acetyltransferase</fullName>
    </submittedName>
</protein>
<keyword evidence="3" id="KW-1185">Reference proteome</keyword>
<dbReference type="EMBL" id="JACJPW010000121">
    <property type="protein sequence ID" value="MBD2185426.1"/>
    <property type="molecule type" value="Genomic_DNA"/>
</dbReference>
<dbReference type="Proteomes" id="UP000641646">
    <property type="component" value="Unassembled WGS sequence"/>
</dbReference>
<organism evidence="2 3">
    <name type="scientific">Aerosakkonema funiforme FACHB-1375</name>
    <dbReference type="NCBI Taxonomy" id="2949571"/>
    <lineage>
        <taxon>Bacteria</taxon>
        <taxon>Bacillati</taxon>
        <taxon>Cyanobacteriota</taxon>
        <taxon>Cyanophyceae</taxon>
        <taxon>Oscillatoriophycideae</taxon>
        <taxon>Aerosakkonematales</taxon>
        <taxon>Aerosakkonemataceae</taxon>
        <taxon>Aerosakkonema</taxon>
    </lineage>
</organism>
<proteinExistence type="predicted"/>
<evidence type="ECO:0000313" key="2">
    <source>
        <dbReference type="EMBL" id="MBD2185426.1"/>
    </source>
</evidence>
<name>A0A926VK93_9CYAN</name>
<reference evidence="2" key="2">
    <citation type="submission" date="2020-08" db="EMBL/GenBank/DDBJ databases">
        <authorList>
            <person name="Chen M."/>
            <person name="Teng W."/>
            <person name="Zhao L."/>
            <person name="Hu C."/>
            <person name="Zhou Y."/>
            <person name="Han B."/>
            <person name="Song L."/>
            <person name="Shu W."/>
        </authorList>
    </citation>
    <scope>NUCLEOTIDE SEQUENCE</scope>
    <source>
        <strain evidence="2">FACHB-1375</strain>
    </source>
</reference>
<dbReference type="AlphaFoldDB" id="A0A926VK93"/>
<gene>
    <name evidence="2" type="ORF">H6G03_30855</name>
</gene>
<accession>A0A926VK93</accession>